<protein>
    <submittedName>
        <fullName evidence="1">Uncharacterized protein</fullName>
    </submittedName>
</protein>
<evidence type="ECO:0000313" key="2">
    <source>
        <dbReference type="Proteomes" id="UP001611415"/>
    </source>
</evidence>
<proteinExistence type="predicted"/>
<keyword evidence="2" id="KW-1185">Reference proteome</keyword>
<reference evidence="1 2" key="1">
    <citation type="submission" date="2024-10" db="EMBL/GenBank/DDBJ databases">
        <title>The Natural Products Discovery Center: Release of the First 8490 Sequenced Strains for Exploring Actinobacteria Biosynthetic Diversity.</title>
        <authorList>
            <person name="Kalkreuter E."/>
            <person name="Kautsar S.A."/>
            <person name="Yang D."/>
            <person name="Bader C.D."/>
            <person name="Teijaro C.N."/>
            <person name="Fluegel L."/>
            <person name="Davis C.M."/>
            <person name="Simpson J.R."/>
            <person name="Lauterbach L."/>
            <person name="Steele A.D."/>
            <person name="Gui C."/>
            <person name="Meng S."/>
            <person name="Li G."/>
            <person name="Viehrig K."/>
            <person name="Ye F."/>
            <person name="Su P."/>
            <person name="Kiefer A.F."/>
            <person name="Nichols A."/>
            <person name="Cepeda A.J."/>
            <person name="Yan W."/>
            <person name="Fan B."/>
            <person name="Jiang Y."/>
            <person name="Adhikari A."/>
            <person name="Zheng C.-J."/>
            <person name="Schuster L."/>
            <person name="Cowan T.M."/>
            <person name="Smanski M.J."/>
            <person name="Chevrette M.G."/>
            <person name="De Carvalho L.P.S."/>
            <person name="Shen B."/>
        </authorList>
    </citation>
    <scope>NUCLEOTIDE SEQUENCE [LARGE SCALE GENOMIC DNA]</scope>
    <source>
        <strain evidence="1 2">NPDC019275</strain>
    </source>
</reference>
<evidence type="ECO:0000313" key="1">
    <source>
        <dbReference type="EMBL" id="MFI2478770.1"/>
    </source>
</evidence>
<gene>
    <name evidence="1" type="ORF">ACH49W_36020</name>
</gene>
<name>A0ABW7XCP8_9NOCA</name>
<sequence>MNAGTKLVRIRCGDAARLGVDDRATGRLFDVGERFDNWLHGDAPPGAPIVDWIAGTVDDFSRDELIQTGPRDYLLPESR</sequence>
<dbReference type="Proteomes" id="UP001611415">
    <property type="component" value="Unassembled WGS sequence"/>
</dbReference>
<dbReference type="EMBL" id="JBIRYO010000058">
    <property type="protein sequence ID" value="MFI2478770.1"/>
    <property type="molecule type" value="Genomic_DNA"/>
</dbReference>
<comment type="caution">
    <text evidence="1">The sequence shown here is derived from an EMBL/GenBank/DDBJ whole genome shotgun (WGS) entry which is preliminary data.</text>
</comment>
<dbReference type="RefSeq" id="WP_397096431.1">
    <property type="nucleotide sequence ID" value="NZ_JBIRYO010000058.1"/>
</dbReference>
<accession>A0ABW7XCP8</accession>
<organism evidence="1 2">
    <name type="scientific">Nocardia xishanensis</name>
    <dbReference type="NCBI Taxonomy" id="238964"/>
    <lineage>
        <taxon>Bacteria</taxon>
        <taxon>Bacillati</taxon>
        <taxon>Actinomycetota</taxon>
        <taxon>Actinomycetes</taxon>
        <taxon>Mycobacteriales</taxon>
        <taxon>Nocardiaceae</taxon>
        <taxon>Nocardia</taxon>
    </lineage>
</organism>